<sequence>MPDNKHSVVATTAVNSQYEHWRDDASLLKAAPAPVPGWDTHNGLRAFKYYPAKAKTDDTSTVASVTTKAATVKADPPAAPINPQDMVMPYACNPMMSMNCMPPMYYPACPMPVGFYPYPHVQVPEPAKPFVTYVPPKPNKWQGRTKRQVAKDNMEIATREGAYDKRKIIPAGVPDDQIMWCEELDGSHTIRTFGDLKGMKGTWMKDPRFNDCYFFVRE</sequence>
<evidence type="ECO:0000313" key="2">
    <source>
        <dbReference type="Proteomes" id="UP000799421"/>
    </source>
</evidence>
<dbReference type="OrthoDB" id="5194044at2759"/>
<proteinExistence type="predicted"/>
<dbReference type="EMBL" id="MU005957">
    <property type="protein sequence ID" value="KAF2864559.1"/>
    <property type="molecule type" value="Genomic_DNA"/>
</dbReference>
<reference evidence="1" key="1">
    <citation type="journal article" date="2020" name="Stud. Mycol.">
        <title>101 Dothideomycetes genomes: a test case for predicting lifestyles and emergence of pathogens.</title>
        <authorList>
            <person name="Haridas S."/>
            <person name="Albert R."/>
            <person name="Binder M."/>
            <person name="Bloem J."/>
            <person name="Labutti K."/>
            <person name="Salamov A."/>
            <person name="Andreopoulos B."/>
            <person name="Baker S."/>
            <person name="Barry K."/>
            <person name="Bills G."/>
            <person name="Bluhm B."/>
            <person name="Cannon C."/>
            <person name="Castanera R."/>
            <person name="Culley D."/>
            <person name="Daum C."/>
            <person name="Ezra D."/>
            <person name="Gonzalez J."/>
            <person name="Henrissat B."/>
            <person name="Kuo A."/>
            <person name="Liang C."/>
            <person name="Lipzen A."/>
            <person name="Lutzoni F."/>
            <person name="Magnuson J."/>
            <person name="Mondo S."/>
            <person name="Nolan M."/>
            <person name="Ohm R."/>
            <person name="Pangilinan J."/>
            <person name="Park H.-J."/>
            <person name="Ramirez L."/>
            <person name="Alfaro M."/>
            <person name="Sun H."/>
            <person name="Tritt A."/>
            <person name="Yoshinaga Y."/>
            <person name="Zwiers L.-H."/>
            <person name="Turgeon B."/>
            <person name="Goodwin S."/>
            <person name="Spatafora J."/>
            <person name="Crous P."/>
            <person name="Grigoriev I."/>
        </authorList>
    </citation>
    <scope>NUCLEOTIDE SEQUENCE</scope>
    <source>
        <strain evidence="1">CBS 480.64</strain>
    </source>
</reference>
<keyword evidence="2" id="KW-1185">Reference proteome</keyword>
<organism evidence="1 2">
    <name type="scientific">Piedraia hortae CBS 480.64</name>
    <dbReference type="NCBI Taxonomy" id="1314780"/>
    <lineage>
        <taxon>Eukaryota</taxon>
        <taxon>Fungi</taxon>
        <taxon>Dikarya</taxon>
        <taxon>Ascomycota</taxon>
        <taxon>Pezizomycotina</taxon>
        <taxon>Dothideomycetes</taxon>
        <taxon>Dothideomycetidae</taxon>
        <taxon>Capnodiales</taxon>
        <taxon>Piedraiaceae</taxon>
        <taxon>Piedraia</taxon>
    </lineage>
</organism>
<evidence type="ECO:0000313" key="1">
    <source>
        <dbReference type="EMBL" id="KAF2864559.1"/>
    </source>
</evidence>
<name>A0A6A7CC30_9PEZI</name>
<gene>
    <name evidence="1" type="ORF">K470DRAFT_267394</name>
</gene>
<protein>
    <submittedName>
        <fullName evidence="1">Uncharacterized protein</fullName>
    </submittedName>
</protein>
<dbReference type="AlphaFoldDB" id="A0A6A7CC30"/>
<dbReference type="Proteomes" id="UP000799421">
    <property type="component" value="Unassembled WGS sequence"/>
</dbReference>
<accession>A0A6A7CC30</accession>